<evidence type="ECO:0000313" key="5">
    <source>
        <dbReference type="Proteomes" id="UP000268093"/>
    </source>
</evidence>
<dbReference type="InterPro" id="IPR014756">
    <property type="entry name" value="Ig_E-set"/>
</dbReference>
<dbReference type="Gene3D" id="2.60.40.10">
    <property type="entry name" value="Immunoglobulins"/>
    <property type="match status" value="1"/>
</dbReference>
<evidence type="ECO:0000259" key="3">
    <source>
        <dbReference type="Pfam" id="PF09118"/>
    </source>
</evidence>
<dbReference type="InterPro" id="IPR013783">
    <property type="entry name" value="Ig-like_fold"/>
</dbReference>
<comment type="caution">
    <text evidence="4">The sequence shown here is derived from an EMBL/GenBank/DDBJ whole genome shotgun (WGS) entry which is preliminary data.</text>
</comment>
<protein>
    <submittedName>
        <fullName evidence="4">Uncharacterized protein</fullName>
    </submittedName>
</protein>
<dbReference type="PANTHER" id="PTHR32208:SF21">
    <property type="entry name" value="LOW QUALITY PROTEIN: ALDEHYDE OXIDASE GLOX-LIKE"/>
    <property type="match status" value="1"/>
</dbReference>
<dbReference type="InterPro" id="IPR009880">
    <property type="entry name" value="Glyoxal_oxidase_N"/>
</dbReference>
<keyword evidence="1" id="KW-0732">Signal</keyword>
<feature type="domain" description="Glyoxal oxidase N-terminal" evidence="2">
    <location>
        <begin position="23"/>
        <end position="125"/>
    </location>
</feature>
<feature type="domain" description="Galactose oxidase-like Early set" evidence="3">
    <location>
        <begin position="137"/>
        <end position="249"/>
    </location>
</feature>
<evidence type="ECO:0000259" key="2">
    <source>
        <dbReference type="Pfam" id="PF07250"/>
    </source>
</evidence>
<organism evidence="4 5">
    <name type="scientific">Jimgerdemannia flammicorona</name>
    <dbReference type="NCBI Taxonomy" id="994334"/>
    <lineage>
        <taxon>Eukaryota</taxon>
        <taxon>Fungi</taxon>
        <taxon>Fungi incertae sedis</taxon>
        <taxon>Mucoromycota</taxon>
        <taxon>Mucoromycotina</taxon>
        <taxon>Endogonomycetes</taxon>
        <taxon>Endogonales</taxon>
        <taxon>Endogonaceae</taxon>
        <taxon>Jimgerdemannia</taxon>
    </lineage>
</organism>
<dbReference type="SUPFAM" id="SSF50965">
    <property type="entry name" value="Galactose oxidase, central domain"/>
    <property type="match status" value="1"/>
</dbReference>
<dbReference type="CDD" id="cd02851">
    <property type="entry name" value="E_set_GO_C"/>
    <property type="match status" value="1"/>
</dbReference>
<feature type="non-terminal residue" evidence="4">
    <location>
        <position position="1"/>
    </location>
</feature>
<dbReference type="AlphaFoldDB" id="A0A433A1V2"/>
<dbReference type="InterPro" id="IPR015202">
    <property type="entry name" value="GO-like_E_set"/>
</dbReference>
<gene>
    <name evidence="4" type="ORF">BC936DRAFT_141657</name>
</gene>
<dbReference type="InterPro" id="IPR037293">
    <property type="entry name" value="Gal_Oxidase_central_sf"/>
</dbReference>
<reference evidence="4 5" key="1">
    <citation type="journal article" date="2018" name="New Phytol.">
        <title>Phylogenomics of Endogonaceae and evolution of mycorrhizas within Mucoromycota.</title>
        <authorList>
            <person name="Chang Y."/>
            <person name="Desiro A."/>
            <person name="Na H."/>
            <person name="Sandor L."/>
            <person name="Lipzen A."/>
            <person name="Clum A."/>
            <person name="Barry K."/>
            <person name="Grigoriev I.V."/>
            <person name="Martin F.M."/>
            <person name="Stajich J.E."/>
            <person name="Smith M.E."/>
            <person name="Bonito G."/>
            <person name="Spatafora J.W."/>
        </authorList>
    </citation>
    <scope>NUCLEOTIDE SEQUENCE [LARGE SCALE GENOMIC DNA]</scope>
    <source>
        <strain evidence="4 5">GMNB39</strain>
    </source>
</reference>
<dbReference type="InterPro" id="IPR011043">
    <property type="entry name" value="Gal_Oxase/kelch_b-propeller"/>
</dbReference>
<dbReference type="Pfam" id="PF07250">
    <property type="entry name" value="Glyoxal_oxid_N"/>
    <property type="match status" value="1"/>
</dbReference>
<sequence>GGGICYVYPQSLRLQYLVFFPVADGVLLPDGTILFVNGCQQGIAGFDRGREPILEPIIYDPRKVRGQRWTTKLAGSDIPRMYHSVALLIPDGRVWIAGSNPNQPANASAIPFPTEFRVEYFSPPYLFNPDNTPAAKPLVSSVSATLRYGHPFTFNVNLQAAANEINFQPPLAIAGSATQKNVQVVLINPGFVTHSLHMSQRLVELEYKLSENEDTLTVTPPPNPNIFPPGPAWLYVVSRGVPAVGVKVMLALMESN</sequence>
<keyword evidence="5" id="KW-1185">Reference proteome</keyword>
<dbReference type="Proteomes" id="UP000268093">
    <property type="component" value="Unassembled WGS sequence"/>
</dbReference>
<dbReference type="PANTHER" id="PTHR32208">
    <property type="entry name" value="SECRETED PROTEIN-RELATED"/>
    <property type="match status" value="1"/>
</dbReference>
<proteinExistence type="predicted"/>
<evidence type="ECO:0000256" key="1">
    <source>
        <dbReference type="ARBA" id="ARBA00022729"/>
    </source>
</evidence>
<evidence type="ECO:0000313" key="4">
    <source>
        <dbReference type="EMBL" id="RUO96659.1"/>
    </source>
</evidence>
<accession>A0A433A1V2</accession>
<dbReference type="EMBL" id="RBNI01020211">
    <property type="protein sequence ID" value="RUO96659.1"/>
    <property type="molecule type" value="Genomic_DNA"/>
</dbReference>
<dbReference type="OrthoDB" id="2019572at2759"/>
<name>A0A433A1V2_9FUNG</name>
<dbReference type="Gene3D" id="2.130.10.80">
    <property type="entry name" value="Galactose oxidase/kelch, beta-propeller"/>
    <property type="match status" value="1"/>
</dbReference>
<dbReference type="Pfam" id="PF09118">
    <property type="entry name" value="GO-like_E_set"/>
    <property type="match status" value="1"/>
</dbReference>
<dbReference type="SUPFAM" id="SSF81296">
    <property type="entry name" value="E set domains"/>
    <property type="match status" value="1"/>
</dbReference>